<evidence type="ECO:0000256" key="12">
    <source>
        <dbReference type="SAM" id="MobiDB-lite"/>
    </source>
</evidence>
<keyword evidence="8" id="KW-0072">Autophagy</keyword>
<evidence type="ECO:0000256" key="1">
    <source>
        <dbReference type="ARBA" id="ARBA00004496"/>
    </source>
</evidence>
<keyword evidence="4" id="KW-0813">Transport</keyword>
<comment type="similarity">
    <text evidence="2">Belongs to the ATG3 family.</text>
</comment>
<evidence type="ECO:0000256" key="6">
    <source>
        <dbReference type="ARBA" id="ARBA00022786"/>
    </source>
</evidence>
<keyword evidence="5" id="KW-0963">Cytoplasm</keyword>
<comment type="function">
    <text evidence="9">E2 conjugating enzyme required for the cytoplasm to vacuole transport (Cvt) and autophagy. Required for selective autophagic degradation of the nucleus (nucleophagy) as well as for mitophagy which contributes to regulate mitochondrial quantity and quality by eliminating the mitochondria to a basal level to fulfill cellular energy requirements and preventing excess ROS production. Responsible for the E2-like covalent binding of phosphatidylethanolamine to the C-terminal Gly of ATG8. The ATG12-ATG5 conjugate plays a role of an E3 and promotes the transfer of ATG8 from ATG3 to phosphatidylethanolamine (PE). This step is required for the membrane association of ATG8. The formation of the ATG8-phosphatidylethanolamine conjugate is essential for autophagy and for the cytoplasm to vacuole transport (Cvt). The ATG8-PE conjugate mediates tethering between adjacent membranes and stimulates membrane hemifusion, leading to expansion of the autophagosomal membrane during autophagy.</text>
</comment>
<dbReference type="GO" id="GO:0044804">
    <property type="term" value="P:nucleophagy"/>
    <property type="evidence" value="ECO:0007669"/>
    <property type="project" value="TreeGrafter"/>
</dbReference>
<dbReference type="Gene3D" id="3.30.1460.50">
    <property type="match status" value="1"/>
</dbReference>
<evidence type="ECO:0000256" key="2">
    <source>
        <dbReference type="ARBA" id="ARBA00007683"/>
    </source>
</evidence>
<evidence type="ECO:0000313" key="13">
    <source>
        <dbReference type="EMBL" id="OBA27695.1"/>
    </source>
</evidence>
<dbReference type="GO" id="GO:0015031">
    <property type="term" value="P:protein transport"/>
    <property type="evidence" value="ECO:0007669"/>
    <property type="project" value="UniProtKB-KW"/>
</dbReference>
<evidence type="ECO:0000256" key="4">
    <source>
        <dbReference type="ARBA" id="ARBA00022448"/>
    </source>
</evidence>
<keyword evidence="6" id="KW-0833">Ubl conjugation pathway</keyword>
<dbReference type="Pfam" id="PF03987">
    <property type="entry name" value="Autophagy_act_C"/>
    <property type="match status" value="1"/>
</dbReference>
<accession>A0A1B7TGB6</accession>
<evidence type="ECO:0000256" key="5">
    <source>
        <dbReference type="ARBA" id="ARBA00022490"/>
    </source>
</evidence>
<dbReference type="PANTHER" id="PTHR12866">
    <property type="entry name" value="UBIQUITIN-LIKE-CONJUGATING ENZYME ATG3"/>
    <property type="match status" value="1"/>
</dbReference>
<reference evidence="14" key="1">
    <citation type="journal article" date="2016" name="Proc. Natl. Acad. Sci. U.S.A.">
        <title>Comparative genomics of biotechnologically important yeasts.</title>
        <authorList>
            <person name="Riley R."/>
            <person name="Haridas S."/>
            <person name="Wolfe K.H."/>
            <person name="Lopes M.R."/>
            <person name="Hittinger C.T."/>
            <person name="Goeker M."/>
            <person name="Salamov A.A."/>
            <person name="Wisecaver J.H."/>
            <person name="Long T.M."/>
            <person name="Calvey C.H."/>
            <person name="Aerts A.L."/>
            <person name="Barry K.W."/>
            <person name="Choi C."/>
            <person name="Clum A."/>
            <person name="Coughlan A.Y."/>
            <person name="Deshpande S."/>
            <person name="Douglass A.P."/>
            <person name="Hanson S.J."/>
            <person name="Klenk H.-P."/>
            <person name="LaButti K.M."/>
            <person name="Lapidus A."/>
            <person name="Lindquist E.A."/>
            <person name="Lipzen A.M."/>
            <person name="Meier-Kolthoff J.P."/>
            <person name="Ohm R.A."/>
            <person name="Otillar R.P."/>
            <person name="Pangilinan J.L."/>
            <person name="Peng Y."/>
            <person name="Rokas A."/>
            <person name="Rosa C.A."/>
            <person name="Scheuner C."/>
            <person name="Sibirny A.A."/>
            <person name="Slot J.C."/>
            <person name="Stielow J.B."/>
            <person name="Sun H."/>
            <person name="Kurtzman C.P."/>
            <person name="Blackwell M."/>
            <person name="Grigoriev I.V."/>
            <person name="Jeffries T.W."/>
        </authorList>
    </citation>
    <scope>NUCLEOTIDE SEQUENCE [LARGE SCALE GENOMIC DNA]</scope>
    <source>
        <strain evidence="14">NRRL Y-1626</strain>
    </source>
</reference>
<keyword evidence="14" id="KW-1185">Reference proteome</keyword>
<dbReference type="InterPro" id="IPR007135">
    <property type="entry name" value="Atg3/Atg10"/>
</dbReference>
<dbReference type="AlphaFoldDB" id="A0A1B7TGB6"/>
<dbReference type="PANTHER" id="PTHR12866:SF2">
    <property type="entry name" value="UBIQUITIN-LIKE-CONJUGATING ENZYME ATG3"/>
    <property type="match status" value="1"/>
</dbReference>
<dbReference type="OrthoDB" id="1584384at2759"/>
<evidence type="ECO:0000256" key="3">
    <source>
        <dbReference type="ARBA" id="ARBA00018067"/>
    </source>
</evidence>
<dbReference type="GO" id="GO:0000407">
    <property type="term" value="C:phagophore assembly site"/>
    <property type="evidence" value="ECO:0007669"/>
    <property type="project" value="TreeGrafter"/>
</dbReference>
<dbReference type="GO" id="GO:0000422">
    <property type="term" value="P:autophagy of mitochondrion"/>
    <property type="evidence" value="ECO:0007669"/>
    <property type="project" value="TreeGrafter"/>
</dbReference>
<comment type="caution">
    <text evidence="13">The sequence shown here is derived from an EMBL/GenBank/DDBJ whole genome shotgun (WGS) entry which is preliminary data.</text>
</comment>
<protein>
    <recommendedName>
        <fullName evidence="3">Autophagy-related protein 3</fullName>
    </recommendedName>
    <alternativeName>
        <fullName evidence="10 11">Autophagy-related E2-like conjugation enzyme ATG3</fullName>
    </alternativeName>
</protein>
<dbReference type="Proteomes" id="UP000092321">
    <property type="component" value="Unassembled WGS sequence"/>
</dbReference>
<dbReference type="GO" id="GO:0005829">
    <property type="term" value="C:cytosol"/>
    <property type="evidence" value="ECO:0007669"/>
    <property type="project" value="TreeGrafter"/>
</dbReference>
<feature type="region of interest" description="Disordered" evidence="12">
    <location>
        <begin position="118"/>
        <end position="138"/>
    </location>
</feature>
<evidence type="ECO:0000256" key="9">
    <source>
        <dbReference type="ARBA" id="ARBA00025674"/>
    </source>
</evidence>
<evidence type="ECO:0000256" key="8">
    <source>
        <dbReference type="ARBA" id="ARBA00023006"/>
    </source>
</evidence>
<gene>
    <name evidence="13" type="ORF">HANVADRAFT_38358</name>
</gene>
<sequence>MLRSKLSSLREYITPVSNDSQFIKNGTITPDEFVIAGNYLTDKFVTWSWNSNDSEVSEKNLKTRSFLPKEHQFLVTRKVVCYKRCDVLNKEEQEEGKKGDLAKKDEFDEENNVWVVKTSGEETDKKVNSEDNNDNDNEYSLEELELEDDEDDTDSLSEDLKDTLNKRYYDLYILYSTSYKVPKLYLVGYNNEGQPLTPKEMLQDVSPEYRKKTATIEDLPVFKTKTPSISIHPCRHGDVMKLLMNRMKESKVDEENEEQKDESISVDIYLVIFLKFMNSVVPTMQYDFTMDGG</sequence>
<proteinExistence type="inferred from homology"/>
<evidence type="ECO:0000256" key="7">
    <source>
        <dbReference type="ARBA" id="ARBA00022927"/>
    </source>
</evidence>
<evidence type="ECO:0000256" key="11">
    <source>
        <dbReference type="ARBA" id="ARBA00033139"/>
    </source>
</evidence>
<dbReference type="GO" id="GO:0000045">
    <property type="term" value="P:autophagosome assembly"/>
    <property type="evidence" value="ECO:0007669"/>
    <property type="project" value="TreeGrafter"/>
</dbReference>
<feature type="compositionally biased region" description="Basic and acidic residues" evidence="12">
    <location>
        <begin position="119"/>
        <end position="129"/>
    </location>
</feature>
<evidence type="ECO:0000256" key="10">
    <source>
        <dbReference type="ARBA" id="ARBA00032144"/>
    </source>
</evidence>
<keyword evidence="7" id="KW-0653">Protein transport</keyword>
<evidence type="ECO:0000313" key="14">
    <source>
        <dbReference type="Proteomes" id="UP000092321"/>
    </source>
</evidence>
<dbReference type="GO" id="GO:0061723">
    <property type="term" value="P:glycophagy"/>
    <property type="evidence" value="ECO:0007669"/>
    <property type="project" value="TreeGrafter"/>
</dbReference>
<dbReference type="GO" id="GO:0019776">
    <property type="term" value="F:Atg8-family ligase activity"/>
    <property type="evidence" value="ECO:0007669"/>
    <property type="project" value="TreeGrafter"/>
</dbReference>
<name>A0A1B7TGB6_9ASCO</name>
<organism evidence="13 14">
    <name type="scientific">Hanseniaspora valbyensis NRRL Y-1626</name>
    <dbReference type="NCBI Taxonomy" id="766949"/>
    <lineage>
        <taxon>Eukaryota</taxon>
        <taxon>Fungi</taxon>
        <taxon>Dikarya</taxon>
        <taxon>Ascomycota</taxon>
        <taxon>Saccharomycotina</taxon>
        <taxon>Saccharomycetes</taxon>
        <taxon>Saccharomycodales</taxon>
        <taxon>Saccharomycodaceae</taxon>
        <taxon>Hanseniaspora</taxon>
    </lineage>
</organism>
<dbReference type="EMBL" id="LXPE01000007">
    <property type="protein sequence ID" value="OBA27695.1"/>
    <property type="molecule type" value="Genomic_DNA"/>
</dbReference>
<comment type="subcellular location">
    <subcellularLocation>
        <location evidence="1">Cytoplasm</location>
    </subcellularLocation>
</comment>